<gene>
    <name evidence="3" type="ordered locus">SpiGrapes_0952</name>
</gene>
<protein>
    <recommendedName>
        <fullName evidence="5">DUF1343 domain-containing protein</fullName>
    </recommendedName>
</protein>
<dbReference type="InterPro" id="IPR048502">
    <property type="entry name" value="NamZ_N"/>
</dbReference>
<dbReference type="Pfam" id="PF20732">
    <property type="entry name" value="NamZ_C"/>
    <property type="match status" value="1"/>
</dbReference>
<feature type="domain" description="Peptidoglycan beta-N-acetylmuramidase NamZ N-terminal" evidence="1">
    <location>
        <begin position="22"/>
        <end position="220"/>
    </location>
</feature>
<accession>G8QRC5</accession>
<keyword evidence="4" id="KW-1185">Reference proteome</keyword>
<evidence type="ECO:0000259" key="1">
    <source>
        <dbReference type="Pfam" id="PF07075"/>
    </source>
</evidence>
<evidence type="ECO:0000259" key="2">
    <source>
        <dbReference type="Pfam" id="PF20732"/>
    </source>
</evidence>
<dbReference type="PANTHER" id="PTHR42915">
    <property type="entry name" value="HYPOTHETICAL 460 KDA PROTEIN IN FEUA-SIGW INTERGENIC REGION [PRECURSOR]"/>
    <property type="match status" value="1"/>
</dbReference>
<proteinExistence type="predicted"/>
<dbReference type="eggNOG" id="COG3876">
    <property type="taxonomic scope" value="Bacteria"/>
</dbReference>
<name>G8QRC5_SPHPG</name>
<feature type="domain" description="Peptidoglycan beta-N-acetylmuramidase NamZ C-terminal" evidence="2">
    <location>
        <begin position="225"/>
        <end position="380"/>
    </location>
</feature>
<dbReference type="KEGG" id="sgp:SpiGrapes_0952"/>
<dbReference type="Gene3D" id="3.90.1150.140">
    <property type="match status" value="1"/>
</dbReference>
<dbReference type="Gene3D" id="3.40.50.12170">
    <property type="entry name" value="Uncharacterised protein PF07075, DUF1343"/>
    <property type="match status" value="1"/>
</dbReference>
<dbReference type="PIRSF" id="PIRSF016719">
    <property type="entry name" value="UCP016719"/>
    <property type="match status" value="1"/>
</dbReference>
<dbReference type="STRING" id="158190.SpiGrapes_0952"/>
<dbReference type="Proteomes" id="UP000005632">
    <property type="component" value="Chromosome"/>
</dbReference>
<dbReference type="HOGENOM" id="CLU_033227_1_0_12"/>
<evidence type="ECO:0000313" key="3">
    <source>
        <dbReference type="EMBL" id="AEV28778.1"/>
    </source>
</evidence>
<dbReference type="OrthoDB" id="9801061at2"/>
<dbReference type="InterPro" id="IPR048503">
    <property type="entry name" value="NamZ_C"/>
</dbReference>
<evidence type="ECO:0008006" key="5">
    <source>
        <dbReference type="Google" id="ProtNLM"/>
    </source>
</evidence>
<dbReference type="RefSeq" id="WP_014269627.1">
    <property type="nucleotide sequence ID" value="NC_016633.1"/>
</dbReference>
<reference evidence="3 4" key="1">
    <citation type="submission" date="2011-11" db="EMBL/GenBank/DDBJ databases">
        <title>Complete sequence of Spirochaeta sp. grapes.</title>
        <authorList>
            <consortium name="US DOE Joint Genome Institute"/>
            <person name="Lucas S."/>
            <person name="Han J."/>
            <person name="Lapidus A."/>
            <person name="Cheng J.-F."/>
            <person name="Goodwin L."/>
            <person name="Pitluck S."/>
            <person name="Peters L."/>
            <person name="Ovchinnikova G."/>
            <person name="Munk A.C."/>
            <person name="Detter J.C."/>
            <person name="Han C."/>
            <person name="Tapia R."/>
            <person name="Land M."/>
            <person name="Hauser L."/>
            <person name="Kyrpides N."/>
            <person name="Ivanova N."/>
            <person name="Pagani I."/>
            <person name="Ritalahtilisa K."/>
            <person name="Loeffler F."/>
            <person name="Woyke T."/>
        </authorList>
    </citation>
    <scope>NUCLEOTIDE SEQUENCE [LARGE SCALE GENOMIC DNA]</scope>
    <source>
        <strain evidence="4">ATCC BAA-1885 / DSM 22778 / Grapes</strain>
    </source>
</reference>
<sequence length="381" mass="42274">MIQFGLDRIGDYSSLLNHKRLALVTNNSAMNTSFVSSFSVVRTQYDLVALFGAEHGIRGEIGAGSCIDEDAEFVDGIPLFSLYRKDGQHLTEHMVSGIDAILFDIQDLGLRFYTYIATLKNLIEDCAHFGKDLIVLDRPNPLGGVVVEGNRLAPEFFSFVGPYSLPVRYGLTIGELALLLNAELQYGCKLTIIPMNGWKRSDLFDSLGLPWIMTSPAIGHFESALLYAGMCLFEGTNLSEGRGTSCPFELIGSPFLHAEPLCRAANELHLKGIVFTPAYFTPTASKYQGETCKGLYAHVLDKEAFRPVESALRLIQLIARLYSEDFAFLPPLAPTQRSPFENLMGLTSQDVVTTNIEILLNQCSEQSSVFAKEKEIYHLYR</sequence>
<dbReference type="AlphaFoldDB" id="G8QRC5"/>
<organism evidence="3 4">
    <name type="scientific">Sphaerochaeta pleomorpha (strain ATCC BAA-1885 / DSM 22778 / Grapes)</name>
    <dbReference type="NCBI Taxonomy" id="158190"/>
    <lineage>
        <taxon>Bacteria</taxon>
        <taxon>Pseudomonadati</taxon>
        <taxon>Spirochaetota</taxon>
        <taxon>Spirochaetia</taxon>
        <taxon>Spirochaetales</taxon>
        <taxon>Sphaerochaetaceae</taxon>
        <taxon>Sphaerochaeta</taxon>
    </lineage>
</organism>
<dbReference type="GO" id="GO:0033922">
    <property type="term" value="F:peptidoglycan beta-N-acetylmuramidase activity"/>
    <property type="evidence" value="ECO:0007669"/>
    <property type="project" value="InterPro"/>
</dbReference>
<dbReference type="EMBL" id="CP003155">
    <property type="protein sequence ID" value="AEV28778.1"/>
    <property type="molecule type" value="Genomic_DNA"/>
</dbReference>
<evidence type="ECO:0000313" key="4">
    <source>
        <dbReference type="Proteomes" id="UP000005632"/>
    </source>
</evidence>
<dbReference type="InterPro" id="IPR008302">
    <property type="entry name" value="NamZ"/>
</dbReference>
<dbReference type="PANTHER" id="PTHR42915:SF1">
    <property type="entry name" value="PEPTIDOGLYCAN BETA-N-ACETYLMURAMIDASE NAMZ"/>
    <property type="match status" value="1"/>
</dbReference>
<dbReference type="Pfam" id="PF07075">
    <property type="entry name" value="NamZ_N"/>
    <property type="match status" value="1"/>
</dbReference>